<proteinExistence type="predicted"/>
<dbReference type="Gramene" id="MELO3C013355.2.1">
    <property type="protein sequence ID" value="MELO3C013355.2.1"/>
    <property type="gene ID" value="MELO3C013355.2"/>
</dbReference>
<evidence type="ECO:0000313" key="1">
    <source>
        <dbReference type="EnsemblPlants" id="MELO3C013355.2.1"/>
    </source>
</evidence>
<dbReference type="EnsemblPlants" id="MELO3C013355.2.1">
    <property type="protein sequence ID" value="MELO3C013355.2.1"/>
    <property type="gene ID" value="MELO3C013355.2"/>
</dbReference>
<sequence length="102" mass="11908">MTTDGRLGCSHGRMIGERLSWVRGRFGAARKIQFGTRKEDQQKIEMGAPKDDRRKIGLLVRKDDRWRKIGMSARNFDRALRQVAESRRLGWAHGRMTVGRRR</sequence>
<protein>
    <submittedName>
        <fullName evidence="1">Uncharacterized protein</fullName>
    </submittedName>
</protein>
<accession>A0A9I9D621</accession>
<name>A0A9I9D621_CUCME</name>
<organism evidence="1">
    <name type="scientific">Cucumis melo</name>
    <name type="common">Muskmelon</name>
    <dbReference type="NCBI Taxonomy" id="3656"/>
    <lineage>
        <taxon>Eukaryota</taxon>
        <taxon>Viridiplantae</taxon>
        <taxon>Streptophyta</taxon>
        <taxon>Embryophyta</taxon>
        <taxon>Tracheophyta</taxon>
        <taxon>Spermatophyta</taxon>
        <taxon>Magnoliopsida</taxon>
        <taxon>eudicotyledons</taxon>
        <taxon>Gunneridae</taxon>
        <taxon>Pentapetalae</taxon>
        <taxon>rosids</taxon>
        <taxon>fabids</taxon>
        <taxon>Cucurbitales</taxon>
        <taxon>Cucurbitaceae</taxon>
        <taxon>Benincaseae</taxon>
        <taxon>Cucumis</taxon>
    </lineage>
</organism>
<dbReference type="AlphaFoldDB" id="A0A9I9D621"/>
<reference evidence="1" key="1">
    <citation type="submission" date="2023-03" db="UniProtKB">
        <authorList>
            <consortium name="EnsemblPlants"/>
        </authorList>
    </citation>
    <scope>IDENTIFICATION</scope>
</reference>